<dbReference type="EMBL" id="JAHKRT010000002">
    <property type="protein sequence ID" value="MBU3077116.1"/>
    <property type="molecule type" value="Genomic_DNA"/>
</dbReference>
<dbReference type="RefSeq" id="WP_216320775.1">
    <property type="nucleotide sequence ID" value="NZ_JAHKRT010000002.1"/>
</dbReference>
<evidence type="ECO:0000313" key="3">
    <source>
        <dbReference type="EMBL" id="MBU3077116.1"/>
    </source>
</evidence>
<evidence type="ECO:0000256" key="1">
    <source>
        <dbReference type="SAM" id="MobiDB-lite"/>
    </source>
</evidence>
<keyword evidence="4" id="KW-1185">Reference proteome</keyword>
<evidence type="ECO:0000313" key="4">
    <source>
        <dbReference type="Proteomes" id="UP000776276"/>
    </source>
</evidence>
<accession>A0ABS6BFP7</accession>
<feature type="compositionally biased region" description="Polar residues" evidence="1">
    <location>
        <begin position="138"/>
        <end position="153"/>
    </location>
</feature>
<comment type="caution">
    <text evidence="3">The sequence shown here is derived from an EMBL/GenBank/DDBJ whole genome shotgun (WGS) entry which is preliminary data.</text>
</comment>
<feature type="signal peptide" evidence="2">
    <location>
        <begin position="1"/>
        <end position="18"/>
    </location>
</feature>
<reference evidence="3 4" key="1">
    <citation type="submission" date="2021-06" db="EMBL/GenBank/DDBJ databases">
        <title>Sphingomonas sp. XMGL2, whole genome shotgun sequencing project.</title>
        <authorList>
            <person name="Zhao G."/>
            <person name="Shen L."/>
        </authorList>
    </citation>
    <scope>NUCLEOTIDE SEQUENCE [LARGE SCALE GENOMIC DNA]</scope>
    <source>
        <strain evidence="3 4">XMGL2</strain>
    </source>
</reference>
<gene>
    <name evidence="3" type="ORF">KOF26_04485</name>
</gene>
<sequence length="188" mass="18749">MKKLIFAAAILATGLSGASVPAAADAAAPRGSYRDSCRSIRDRGDTLTAECRDNRGRYRQTALRYRGCRGDIGNDNGQLVCGGRPGGPGWGGGGPGGPGGPGWGGGGGGPGGPGWGGGPGGPGGPGWGGGGRMPGGSWAQSCSNPSMRGSTFSARCDNGRGDRRESSIDMRSCRTGNLANSYGRLTCQ</sequence>
<evidence type="ECO:0000256" key="2">
    <source>
        <dbReference type="SAM" id="SignalP"/>
    </source>
</evidence>
<protein>
    <submittedName>
        <fullName evidence="3">CVNH domain-containing protein</fullName>
    </submittedName>
</protein>
<organism evidence="3 4">
    <name type="scientific">Sphingomonas quercus</name>
    <dbReference type="NCBI Taxonomy" id="2842451"/>
    <lineage>
        <taxon>Bacteria</taxon>
        <taxon>Pseudomonadati</taxon>
        <taxon>Pseudomonadota</taxon>
        <taxon>Alphaproteobacteria</taxon>
        <taxon>Sphingomonadales</taxon>
        <taxon>Sphingomonadaceae</taxon>
        <taxon>Sphingomonas</taxon>
    </lineage>
</organism>
<feature type="chain" id="PRO_5046623745" evidence="2">
    <location>
        <begin position="19"/>
        <end position="188"/>
    </location>
</feature>
<feature type="compositionally biased region" description="Gly residues" evidence="1">
    <location>
        <begin position="83"/>
        <end position="134"/>
    </location>
</feature>
<dbReference type="Proteomes" id="UP000776276">
    <property type="component" value="Unassembled WGS sequence"/>
</dbReference>
<feature type="region of interest" description="Disordered" evidence="1">
    <location>
        <begin position="83"/>
        <end position="188"/>
    </location>
</feature>
<name>A0ABS6BFP7_9SPHN</name>
<keyword evidence="2" id="KW-0732">Signal</keyword>
<feature type="compositionally biased region" description="Basic and acidic residues" evidence="1">
    <location>
        <begin position="157"/>
        <end position="172"/>
    </location>
</feature>
<proteinExistence type="predicted"/>